<feature type="compositionally biased region" description="Polar residues" evidence="2">
    <location>
        <begin position="905"/>
        <end position="916"/>
    </location>
</feature>
<evidence type="ECO:0000313" key="5">
    <source>
        <dbReference type="Proteomes" id="UP001166286"/>
    </source>
</evidence>
<dbReference type="Proteomes" id="UP001166286">
    <property type="component" value="Unassembled WGS sequence"/>
</dbReference>
<accession>A0AA39U7V7</accession>
<feature type="compositionally biased region" description="Low complexity" evidence="2">
    <location>
        <begin position="42"/>
        <end position="54"/>
    </location>
</feature>
<feature type="coiled-coil region" evidence="1">
    <location>
        <begin position="756"/>
        <end position="783"/>
    </location>
</feature>
<feature type="domain" description="DUF7603" evidence="3">
    <location>
        <begin position="755"/>
        <end position="863"/>
    </location>
</feature>
<keyword evidence="5" id="KW-1185">Reference proteome</keyword>
<dbReference type="InterPro" id="IPR056023">
    <property type="entry name" value="DUF7603"/>
</dbReference>
<keyword evidence="1" id="KW-0175">Coiled coil</keyword>
<feature type="compositionally biased region" description="Polar residues" evidence="2">
    <location>
        <begin position="113"/>
        <end position="131"/>
    </location>
</feature>
<evidence type="ECO:0000313" key="4">
    <source>
        <dbReference type="EMBL" id="KAK0509801.1"/>
    </source>
</evidence>
<feature type="coiled-coil region" evidence="1">
    <location>
        <begin position="851"/>
        <end position="878"/>
    </location>
</feature>
<feature type="compositionally biased region" description="Low complexity" evidence="2">
    <location>
        <begin position="533"/>
        <end position="548"/>
    </location>
</feature>
<reference evidence="4" key="1">
    <citation type="submission" date="2023-03" db="EMBL/GenBank/DDBJ databases">
        <title>Complete genome of Cladonia borealis.</title>
        <authorList>
            <person name="Park H."/>
        </authorList>
    </citation>
    <scope>NUCLEOTIDE SEQUENCE</scope>
    <source>
        <strain evidence="4">ANT050790</strain>
    </source>
</reference>
<feature type="compositionally biased region" description="Polar residues" evidence="2">
    <location>
        <begin position="556"/>
        <end position="569"/>
    </location>
</feature>
<organism evidence="4 5">
    <name type="scientific">Cladonia borealis</name>
    <dbReference type="NCBI Taxonomy" id="184061"/>
    <lineage>
        <taxon>Eukaryota</taxon>
        <taxon>Fungi</taxon>
        <taxon>Dikarya</taxon>
        <taxon>Ascomycota</taxon>
        <taxon>Pezizomycotina</taxon>
        <taxon>Lecanoromycetes</taxon>
        <taxon>OSLEUM clade</taxon>
        <taxon>Lecanoromycetidae</taxon>
        <taxon>Lecanorales</taxon>
        <taxon>Lecanorineae</taxon>
        <taxon>Cladoniaceae</taxon>
        <taxon>Cladonia</taxon>
    </lineage>
</organism>
<feature type="compositionally biased region" description="Basic and acidic residues" evidence="2">
    <location>
        <begin position="570"/>
        <end position="579"/>
    </location>
</feature>
<evidence type="ECO:0000259" key="3">
    <source>
        <dbReference type="Pfam" id="PF24554"/>
    </source>
</evidence>
<feature type="region of interest" description="Disordered" evidence="2">
    <location>
        <begin position="897"/>
        <end position="934"/>
    </location>
</feature>
<protein>
    <recommendedName>
        <fullName evidence="3">DUF7603 domain-containing protein</fullName>
    </recommendedName>
</protein>
<feature type="region of interest" description="Disordered" evidence="2">
    <location>
        <begin position="326"/>
        <end position="353"/>
    </location>
</feature>
<feature type="coiled-coil region" evidence="1">
    <location>
        <begin position="378"/>
        <end position="510"/>
    </location>
</feature>
<dbReference type="EMBL" id="JAFEKC020000018">
    <property type="protein sequence ID" value="KAK0509801.1"/>
    <property type="molecule type" value="Genomic_DNA"/>
</dbReference>
<feature type="coiled-coil region" evidence="1">
    <location>
        <begin position="946"/>
        <end position="1008"/>
    </location>
</feature>
<feature type="compositionally biased region" description="Polar residues" evidence="2">
    <location>
        <begin position="183"/>
        <end position="195"/>
    </location>
</feature>
<feature type="region of interest" description="Disordered" evidence="2">
    <location>
        <begin position="522"/>
        <end position="579"/>
    </location>
</feature>
<proteinExistence type="predicted"/>
<feature type="compositionally biased region" description="Polar residues" evidence="2">
    <location>
        <begin position="210"/>
        <end position="224"/>
    </location>
</feature>
<name>A0AA39U7V7_9LECA</name>
<evidence type="ECO:0000256" key="1">
    <source>
        <dbReference type="SAM" id="Coils"/>
    </source>
</evidence>
<comment type="caution">
    <text evidence="4">The sequence shown here is derived from an EMBL/GenBank/DDBJ whole genome shotgun (WGS) entry which is preliminary data.</text>
</comment>
<feature type="coiled-coil region" evidence="1">
    <location>
        <begin position="583"/>
        <end position="660"/>
    </location>
</feature>
<evidence type="ECO:0000256" key="2">
    <source>
        <dbReference type="SAM" id="MobiDB-lite"/>
    </source>
</evidence>
<feature type="compositionally biased region" description="Low complexity" evidence="2">
    <location>
        <begin position="238"/>
        <end position="248"/>
    </location>
</feature>
<feature type="compositionally biased region" description="Low complexity" evidence="2">
    <location>
        <begin position="331"/>
        <end position="341"/>
    </location>
</feature>
<dbReference type="Pfam" id="PF24554">
    <property type="entry name" value="DUF7603"/>
    <property type="match status" value="1"/>
</dbReference>
<gene>
    <name evidence="4" type="ORF">JMJ35_008195</name>
</gene>
<dbReference type="AlphaFoldDB" id="A0AA39U7V7"/>
<sequence length="1014" mass="113327">MMDRGRPSRLDTSNLNPPTSTNPPNRPTVSVPKTDVVRRKPVPSSATTASPATARLPSLSTGGILVAVGEENSNHYSQQSFLQEPPSLNRPIPGSPTLVPRDLDQYPRGFSPRTPQASQNGYFPPINSENNQPSSSRPHRSRQASESVLHDTVRAQRVPNNEGLHRTMSLHPTGRPNNERQNSDPSDPTLITKTPRSPGPNKLTSFFGWKTSSPIAEVSPTSYSDKSHSPAPSPLSPSPMSYASSAKSIPQAIDTSKANATMNTTYLPGTGFPLPPGSEMMAFASDVEEELREVSTELAGSIRRELELEDLVDRLQLEATQGPDLGRRTSDYFSDSGSGSYRYPMSDAGAGKGEDLAKQKRLVEQEKAQFKLSMTQKLQDERSQRKLLEAHIQQLEDQLHNLDKERATSSTVATRVQDLESSLEDHRRKLQEERQFKENFEDLLTALRGELSQHRDERDNLRDEVVPQLKARVEGLEAEAAEFQRLTYENTRMQQELQSLKNENTTLMNARRLQLEMQNHGSRFDSIAEEESSTPLSGSGGSLTRSASVARGSGGLTRTSSMKRSNSISNKERESRDSLADRVKDIELQRDALHQALKSLLDRQNYQNKEHEKKLRNLEIERDRALQNQSPRRMGYEKEVTNLRHEIKQLRRRAEDASMAKYQIEKGLGGLKKDLDRAEQETSSLRSILQENDILIPDISVQTPQDNSTGAYATSYSLEKAYRDLQVTQAISISKLRELHGAAPSSADDADTAATMEKLLQSMNNAEAERDYAKRQAAIFRAQAESLKEAESFHTGENAGLADQLTASANRVEALSSQVRLQLESNASLRQRLAEAVGRGEAEQKNSTTRINSMQGRLKSLEDKLMNAQQHSEEAFAQHEEEVREIRDSQNLQLQRLKNGLRQPSRFSSRETSPISPSIAMFGSRSPRLDRTTSGIGMSLDEALRTEFLEKRVQELERALGEADQEMEEVVGKMNQAQIEVMELQSARDEAMRQTRRLQAAINAEKENVDSLMK</sequence>
<feature type="region of interest" description="Disordered" evidence="2">
    <location>
        <begin position="1"/>
        <end position="249"/>
    </location>
</feature>